<keyword evidence="2" id="KW-1185">Reference proteome</keyword>
<sequence length="143" mass="16186">MDIIQGQKLFKKDKSEVDADEILQDKEIIGFYFSAHWCPPCRAFTPILTELYGELRNENAPFEVVFVSSDQSEDDMFSYMEESHGDWLAVQFDGDVSTKLSEKFAVDGIPTFIILKKDGTVITESGVEEVTEKGAEAFKEWLG</sequence>
<evidence type="ECO:0000313" key="3">
    <source>
        <dbReference type="RefSeq" id="XP_013794255.1"/>
    </source>
</evidence>
<dbReference type="InterPro" id="IPR036249">
    <property type="entry name" value="Thioredoxin-like_sf"/>
</dbReference>
<proteinExistence type="predicted"/>
<evidence type="ECO:0000259" key="1">
    <source>
        <dbReference type="PROSITE" id="PS51352"/>
    </source>
</evidence>
<reference evidence="3" key="1">
    <citation type="submission" date="2025-08" db="UniProtKB">
        <authorList>
            <consortium name="RefSeq"/>
        </authorList>
    </citation>
    <scope>IDENTIFICATION</scope>
    <source>
        <tissue evidence="3">Muscle</tissue>
    </source>
</reference>
<feature type="domain" description="Thioredoxin" evidence="1">
    <location>
        <begin position="1"/>
        <end position="143"/>
    </location>
</feature>
<dbReference type="RefSeq" id="XP_013794255.1">
    <property type="nucleotide sequence ID" value="XM_013938801.2"/>
</dbReference>
<dbReference type="Gene3D" id="3.40.30.10">
    <property type="entry name" value="Glutaredoxin"/>
    <property type="match status" value="1"/>
</dbReference>
<dbReference type="Pfam" id="PF13905">
    <property type="entry name" value="Thioredoxin_8"/>
    <property type="match status" value="1"/>
</dbReference>
<dbReference type="PANTHER" id="PTHR46762:SF1">
    <property type="entry name" value="NUCLEOREDOXIN-LIKE PROTEIN 2"/>
    <property type="match status" value="1"/>
</dbReference>
<dbReference type="CDD" id="cd02964">
    <property type="entry name" value="TryX_like_family"/>
    <property type="match status" value="1"/>
</dbReference>
<dbReference type="InterPro" id="IPR013766">
    <property type="entry name" value="Thioredoxin_domain"/>
</dbReference>
<dbReference type="PANTHER" id="PTHR46762">
    <property type="entry name" value="NUCLEOREDOXIN-LIKE PROTEIN 2"/>
    <property type="match status" value="1"/>
</dbReference>
<dbReference type="Proteomes" id="UP000694941">
    <property type="component" value="Unplaced"/>
</dbReference>
<dbReference type="SUPFAM" id="SSF52833">
    <property type="entry name" value="Thioredoxin-like"/>
    <property type="match status" value="1"/>
</dbReference>
<protein>
    <submittedName>
        <fullName evidence="3">Nucleoredoxin-like protein 2</fullName>
    </submittedName>
</protein>
<evidence type="ECO:0000313" key="2">
    <source>
        <dbReference type="Proteomes" id="UP000694941"/>
    </source>
</evidence>
<dbReference type="InterPro" id="IPR012336">
    <property type="entry name" value="Thioredoxin-like_fold"/>
</dbReference>
<accession>A0ABM1C4Z2</accession>
<dbReference type="PROSITE" id="PS51352">
    <property type="entry name" value="THIOREDOXIN_2"/>
    <property type="match status" value="1"/>
</dbReference>
<dbReference type="InterPro" id="IPR029519">
    <property type="entry name" value="RdCVF2"/>
</dbReference>
<dbReference type="GeneID" id="106478268"/>
<gene>
    <name evidence="3" type="primary">LOC106478268</name>
</gene>
<name>A0ABM1C4Z2_LIMPO</name>
<organism evidence="2 3">
    <name type="scientific">Limulus polyphemus</name>
    <name type="common">Atlantic horseshoe crab</name>
    <dbReference type="NCBI Taxonomy" id="6850"/>
    <lineage>
        <taxon>Eukaryota</taxon>
        <taxon>Metazoa</taxon>
        <taxon>Ecdysozoa</taxon>
        <taxon>Arthropoda</taxon>
        <taxon>Chelicerata</taxon>
        <taxon>Merostomata</taxon>
        <taxon>Xiphosura</taxon>
        <taxon>Limulidae</taxon>
        <taxon>Limulus</taxon>
    </lineage>
</organism>